<proteinExistence type="predicted"/>
<dbReference type="AlphaFoldDB" id="A0A9Q3KK86"/>
<evidence type="ECO:0000313" key="4">
    <source>
        <dbReference type="Proteomes" id="UP000765509"/>
    </source>
</evidence>
<dbReference type="Proteomes" id="UP000765509">
    <property type="component" value="Unassembled WGS sequence"/>
</dbReference>
<comment type="caution">
    <text evidence="3">The sequence shown here is derived from an EMBL/GenBank/DDBJ whole genome shotgun (WGS) entry which is preliminary data.</text>
</comment>
<sequence>MICFIVVCSCHVFLGMHLAPCFRWQDWFLEEHLALRFRTNLVFLTESSIVEKFGQRILWSQLFYFTNHLYSTSFDTLVMNPLGQSYGLRYSDLIKVFSSDELEELLFGRPSSPSRSTTFWDWVNNPHSAPPSPPALTPVLNTSSPSSYSEEVPEAAMAFYAFVEGEYDPRLFVPDPFNYFLKEGTSSAIKPKQHLQRRKGHPYYLRPRNSNGRAITAHKLN</sequence>
<accession>A0A9Q3KK86</accession>
<protein>
    <submittedName>
        <fullName evidence="3">Uncharacterized protein</fullName>
    </submittedName>
</protein>
<name>A0A9Q3KK86_9BASI</name>
<feature type="signal peptide" evidence="2">
    <location>
        <begin position="1"/>
        <end position="15"/>
    </location>
</feature>
<keyword evidence="2" id="KW-0732">Signal</keyword>
<organism evidence="3 4">
    <name type="scientific">Austropuccinia psidii MF-1</name>
    <dbReference type="NCBI Taxonomy" id="1389203"/>
    <lineage>
        <taxon>Eukaryota</taxon>
        <taxon>Fungi</taxon>
        <taxon>Dikarya</taxon>
        <taxon>Basidiomycota</taxon>
        <taxon>Pucciniomycotina</taxon>
        <taxon>Pucciniomycetes</taxon>
        <taxon>Pucciniales</taxon>
        <taxon>Sphaerophragmiaceae</taxon>
        <taxon>Austropuccinia</taxon>
    </lineage>
</organism>
<feature type="compositionally biased region" description="Basic residues" evidence="1">
    <location>
        <begin position="191"/>
        <end position="201"/>
    </location>
</feature>
<reference evidence="3" key="1">
    <citation type="submission" date="2021-03" db="EMBL/GenBank/DDBJ databases">
        <title>Draft genome sequence of rust myrtle Austropuccinia psidii MF-1, a brazilian biotype.</title>
        <authorList>
            <person name="Quecine M.C."/>
            <person name="Pachon D.M.R."/>
            <person name="Bonatelli M.L."/>
            <person name="Correr F.H."/>
            <person name="Franceschini L.M."/>
            <person name="Leite T.F."/>
            <person name="Margarido G.R.A."/>
            <person name="Almeida C.A."/>
            <person name="Ferrarezi J.A."/>
            <person name="Labate C.A."/>
        </authorList>
    </citation>
    <scope>NUCLEOTIDE SEQUENCE</scope>
    <source>
        <strain evidence="3">MF-1</strain>
    </source>
</reference>
<evidence type="ECO:0000256" key="2">
    <source>
        <dbReference type="SAM" id="SignalP"/>
    </source>
</evidence>
<gene>
    <name evidence="3" type="ORF">O181_122284</name>
</gene>
<keyword evidence="4" id="KW-1185">Reference proteome</keyword>
<evidence type="ECO:0000256" key="1">
    <source>
        <dbReference type="SAM" id="MobiDB-lite"/>
    </source>
</evidence>
<evidence type="ECO:0000313" key="3">
    <source>
        <dbReference type="EMBL" id="MBW0582569.1"/>
    </source>
</evidence>
<dbReference type="EMBL" id="AVOT02112841">
    <property type="protein sequence ID" value="MBW0582569.1"/>
    <property type="molecule type" value="Genomic_DNA"/>
</dbReference>
<feature type="chain" id="PRO_5040333897" evidence="2">
    <location>
        <begin position="16"/>
        <end position="221"/>
    </location>
</feature>
<feature type="region of interest" description="Disordered" evidence="1">
    <location>
        <begin position="191"/>
        <end position="221"/>
    </location>
</feature>